<protein>
    <submittedName>
        <fullName evidence="1">Uncharacterized protein</fullName>
    </submittedName>
</protein>
<comment type="caution">
    <text evidence="1">The sequence shown here is derived from an EMBL/GenBank/DDBJ whole genome shotgun (WGS) entry which is preliminary data.</text>
</comment>
<keyword evidence="2" id="KW-1185">Reference proteome</keyword>
<proteinExistence type="predicted"/>
<accession>A0A017TGL8</accession>
<dbReference type="AlphaFoldDB" id="A0A017TGL8"/>
<gene>
    <name evidence="1" type="ORF">CAP_3967</name>
</gene>
<sequence length="331" mass="35728">MTSTATENAIAVEAAEVIPASSPIALVSRNPVPRSEIRALLDRVAGARREVDLSELVDELVRLATASAAERTALDVWIKSEGERWRREHRPALAAVVEAAVSLSLPATERLVAAILEDAESDPTVASVAAQRVRLVPLAQDSHRTALGHALLRWIERWESVEATQGNATLALPSVPWLLGMQSLDGLTDRIQNSIPVIAWASALGLVDWLRAPKVVLPPDAATRLTDVVLKRIEREVTSGRRAERPDLVAMLVRLAGLVTPGTLLDRTAALLARSFAAPRGLEDAAAVHAGRVLTERLKKDATRALLSAFAATPDVQARYMTLLLTMRGRL</sequence>
<organism evidence="1 2">
    <name type="scientific">Chondromyces apiculatus DSM 436</name>
    <dbReference type="NCBI Taxonomy" id="1192034"/>
    <lineage>
        <taxon>Bacteria</taxon>
        <taxon>Pseudomonadati</taxon>
        <taxon>Myxococcota</taxon>
        <taxon>Polyangia</taxon>
        <taxon>Polyangiales</taxon>
        <taxon>Polyangiaceae</taxon>
        <taxon>Chondromyces</taxon>
    </lineage>
</organism>
<reference evidence="1 2" key="1">
    <citation type="submission" date="2013-05" db="EMBL/GenBank/DDBJ databases">
        <title>Genome assembly of Chondromyces apiculatus DSM 436.</title>
        <authorList>
            <person name="Sharma G."/>
            <person name="Khatri I."/>
            <person name="Kaur C."/>
            <person name="Mayilraj S."/>
            <person name="Subramanian S."/>
        </authorList>
    </citation>
    <scope>NUCLEOTIDE SEQUENCE [LARGE SCALE GENOMIC DNA]</scope>
    <source>
        <strain evidence="1 2">DSM 436</strain>
    </source>
</reference>
<evidence type="ECO:0000313" key="2">
    <source>
        <dbReference type="Proteomes" id="UP000019678"/>
    </source>
</evidence>
<name>A0A017TGL8_9BACT</name>
<dbReference type="Proteomes" id="UP000019678">
    <property type="component" value="Unassembled WGS sequence"/>
</dbReference>
<dbReference type="EMBL" id="ASRX01000003">
    <property type="protein sequence ID" value="EYF08438.1"/>
    <property type="molecule type" value="Genomic_DNA"/>
</dbReference>
<dbReference type="STRING" id="1192034.CAP_3967"/>
<evidence type="ECO:0000313" key="1">
    <source>
        <dbReference type="EMBL" id="EYF08438.1"/>
    </source>
</evidence>